<accession>A0A5B7GUM6</accession>
<sequence length="41" mass="4686">MGDMNAYVGILSEQLNRNGEMLDEFVNEVDLENLNKTLAER</sequence>
<evidence type="ECO:0000313" key="1">
    <source>
        <dbReference type="EMBL" id="MPC61135.1"/>
    </source>
</evidence>
<protein>
    <submittedName>
        <fullName evidence="1">Uncharacterized protein</fullName>
    </submittedName>
</protein>
<gene>
    <name evidence="1" type="ORF">E2C01_055199</name>
</gene>
<proteinExistence type="predicted"/>
<reference evidence="1 2" key="1">
    <citation type="submission" date="2019-05" db="EMBL/GenBank/DDBJ databases">
        <title>Another draft genome of Portunus trituberculatus and its Hox gene families provides insights of decapod evolution.</title>
        <authorList>
            <person name="Jeong J.-H."/>
            <person name="Song I."/>
            <person name="Kim S."/>
            <person name="Choi T."/>
            <person name="Kim D."/>
            <person name="Ryu S."/>
            <person name="Kim W."/>
        </authorList>
    </citation>
    <scope>NUCLEOTIDE SEQUENCE [LARGE SCALE GENOMIC DNA]</scope>
    <source>
        <tissue evidence="1">Muscle</tissue>
    </source>
</reference>
<keyword evidence="2" id="KW-1185">Reference proteome</keyword>
<name>A0A5B7GUM6_PORTR</name>
<evidence type="ECO:0000313" key="2">
    <source>
        <dbReference type="Proteomes" id="UP000324222"/>
    </source>
</evidence>
<dbReference type="Proteomes" id="UP000324222">
    <property type="component" value="Unassembled WGS sequence"/>
</dbReference>
<dbReference type="EMBL" id="VSRR010018240">
    <property type="protein sequence ID" value="MPC61135.1"/>
    <property type="molecule type" value="Genomic_DNA"/>
</dbReference>
<organism evidence="1 2">
    <name type="scientific">Portunus trituberculatus</name>
    <name type="common">Swimming crab</name>
    <name type="synonym">Neptunus trituberculatus</name>
    <dbReference type="NCBI Taxonomy" id="210409"/>
    <lineage>
        <taxon>Eukaryota</taxon>
        <taxon>Metazoa</taxon>
        <taxon>Ecdysozoa</taxon>
        <taxon>Arthropoda</taxon>
        <taxon>Crustacea</taxon>
        <taxon>Multicrustacea</taxon>
        <taxon>Malacostraca</taxon>
        <taxon>Eumalacostraca</taxon>
        <taxon>Eucarida</taxon>
        <taxon>Decapoda</taxon>
        <taxon>Pleocyemata</taxon>
        <taxon>Brachyura</taxon>
        <taxon>Eubrachyura</taxon>
        <taxon>Portunoidea</taxon>
        <taxon>Portunidae</taxon>
        <taxon>Portuninae</taxon>
        <taxon>Portunus</taxon>
    </lineage>
</organism>
<dbReference type="AlphaFoldDB" id="A0A5B7GUM6"/>
<comment type="caution">
    <text evidence="1">The sequence shown here is derived from an EMBL/GenBank/DDBJ whole genome shotgun (WGS) entry which is preliminary data.</text>
</comment>